<evidence type="ECO:0008006" key="20">
    <source>
        <dbReference type="Google" id="ProtNLM"/>
    </source>
</evidence>
<keyword evidence="8 17" id="KW-0732">Signal</keyword>
<dbReference type="InterPro" id="IPR001611">
    <property type="entry name" value="Leu-rich_rpt"/>
</dbReference>
<evidence type="ECO:0000313" key="18">
    <source>
        <dbReference type="EMBL" id="KAJ7309584.1"/>
    </source>
</evidence>
<evidence type="ECO:0000256" key="6">
    <source>
        <dbReference type="ARBA" id="ARBA00022475"/>
    </source>
</evidence>
<dbReference type="EMBL" id="JAPFRF010000016">
    <property type="protein sequence ID" value="KAJ7309584.1"/>
    <property type="molecule type" value="Genomic_DNA"/>
</dbReference>
<dbReference type="GO" id="GO:1905576">
    <property type="term" value="F:ganglioside GT1b binding"/>
    <property type="evidence" value="ECO:0007669"/>
    <property type="project" value="TreeGrafter"/>
</dbReference>
<evidence type="ECO:0000256" key="15">
    <source>
        <dbReference type="ARBA" id="ARBA00038236"/>
    </source>
</evidence>
<keyword evidence="6" id="KW-1003">Cell membrane</keyword>
<feature type="chain" id="PRO_5040327268" description="Reticulon-4 receptor" evidence="17">
    <location>
        <begin position="27"/>
        <end position="486"/>
    </location>
</feature>
<evidence type="ECO:0000256" key="4">
    <source>
        <dbReference type="ARBA" id="ARBA00004484"/>
    </source>
</evidence>
<evidence type="ECO:0000256" key="2">
    <source>
        <dbReference type="ARBA" id="ARBA00004285"/>
    </source>
</evidence>
<dbReference type="GO" id="GO:1905573">
    <property type="term" value="F:ganglioside GM1 binding"/>
    <property type="evidence" value="ECO:0007669"/>
    <property type="project" value="TreeGrafter"/>
</dbReference>
<comment type="similarity">
    <text evidence="15">Belongs to the Nogo receptor family.</text>
</comment>
<evidence type="ECO:0000256" key="14">
    <source>
        <dbReference type="ARBA" id="ARBA00023288"/>
    </source>
</evidence>
<dbReference type="GO" id="GO:0045121">
    <property type="term" value="C:membrane raft"/>
    <property type="evidence" value="ECO:0007669"/>
    <property type="project" value="UniProtKB-SubCell"/>
</dbReference>
<dbReference type="PANTHER" id="PTHR24369">
    <property type="entry name" value="ANTIGEN BSP, PUTATIVE-RELATED"/>
    <property type="match status" value="1"/>
</dbReference>
<keyword evidence="19" id="KW-1185">Reference proteome</keyword>
<evidence type="ECO:0000256" key="13">
    <source>
        <dbReference type="ARBA" id="ARBA00023273"/>
    </source>
</evidence>
<dbReference type="OrthoDB" id="546383at2759"/>
<proteinExistence type="inferred from homology"/>
<evidence type="ECO:0000256" key="3">
    <source>
        <dbReference type="ARBA" id="ARBA00004316"/>
    </source>
</evidence>
<dbReference type="GO" id="GO:0042995">
    <property type="term" value="C:cell projection"/>
    <property type="evidence" value="ECO:0007669"/>
    <property type="project" value="UniProtKB-SubCell"/>
</dbReference>
<evidence type="ECO:0000256" key="1">
    <source>
        <dbReference type="ARBA" id="ARBA00004236"/>
    </source>
</evidence>
<feature type="region of interest" description="Disordered" evidence="16">
    <location>
        <begin position="361"/>
        <end position="404"/>
    </location>
</feature>
<keyword evidence="9" id="KW-0677">Repeat</keyword>
<evidence type="ECO:0000256" key="7">
    <source>
        <dbReference type="ARBA" id="ARBA00022614"/>
    </source>
</evidence>
<evidence type="ECO:0000313" key="19">
    <source>
        <dbReference type="Proteomes" id="UP001142489"/>
    </source>
</evidence>
<keyword evidence="11" id="KW-0675">Receptor</keyword>
<evidence type="ECO:0000256" key="11">
    <source>
        <dbReference type="ARBA" id="ARBA00023170"/>
    </source>
</evidence>
<protein>
    <recommendedName>
        <fullName evidence="20">Reticulon-4 receptor</fullName>
    </recommendedName>
</protein>
<dbReference type="InterPro" id="IPR032675">
    <property type="entry name" value="LRR_dom_sf"/>
</dbReference>
<feature type="signal peptide" evidence="17">
    <location>
        <begin position="1"/>
        <end position="26"/>
    </location>
</feature>
<evidence type="ECO:0000256" key="12">
    <source>
        <dbReference type="ARBA" id="ARBA00023180"/>
    </source>
</evidence>
<comment type="caution">
    <text evidence="18">The sequence shown here is derived from an EMBL/GenBank/DDBJ whole genome shotgun (WGS) entry which is preliminary data.</text>
</comment>
<dbReference type="InterPro" id="IPR050541">
    <property type="entry name" value="LRR_TM_domain-containing"/>
</dbReference>
<evidence type="ECO:0000256" key="5">
    <source>
        <dbReference type="ARBA" id="ARBA00004635"/>
    </source>
</evidence>
<accession>A0A9Q0XDY4</accession>
<gene>
    <name evidence="18" type="ORF">JRQ81_007636</name>
</gene>
<dbReference type="PROSITE" id="PS51450">
    <property type="entry name" value="LRR"/>
    <property type="match status" value="2"/>
</dbReference>
<dbReference type="SMART" id="SM00369">
    <property type="entry name" value="LRR_TYP"/>
    <property type="match status" value="7"/>
</dbReference>
<dbReference type="FunFam" id="3.80.10.10:FF:000018">
    <property type="entry name" value="Reticulon 4 receptor"/>
    <property type="match status" value="1"/>
</dbReference>
<feature type="compositionally biased region" description="Basic residues" evidence="16">
    <location>
        <begin position="438"/>
        <end position="452"/>
    </location>
</feature>
<evidence type="ECO:0000256" key="16">
    <source>
        <dbReference type="SAM" id="MobiDB-lite"/>
    </source>
</evidence>
<evidence type="ECO:0000256" key="9">
    <source>
        <dbReference type="ARBA" id="ARBA00022737"/>
    </source>
</evidence>
<dbReference type="AlphaFoldDB" id="A0A9Q0XDY4"/>
<keyword evidence="14" id="KW-0449">Lipoprotein</keyword>
<evidence type="ECO:0000256" key="17">
    <source>
        <dbReference type="SAM" id="SignalP"/>
    </source>
</evidence>
<dbReference type="GO" id="GO:0035025">
    <property type="term" value="P:positive regulation of Rho protein signal transduction"/>
    <property type="evidence" value="ECO:0007669"/>
    <property type="project" value="TreeGrafter"/>
</dbReference>
<dbReference type="Proteomes" id="UP001142489">
    <property type="component" value="Unassembled WGS sequence"/>
</dbReference>
<feature type="compositionally biased region" description="Basic and acidic residues" evidence="16">
    <location>
        <begin position="378"/>
        <end position="395"/>
    </location>
</feature>
<sequence>MKEAIAEASKLLIWVLCLNFPLEVESCPGACVCYSEPKITISCQQQGLGAIPTEIPIPTQRIFLHSNKISLIRSTSFTSCRNMSILWIHSNNISLIEPGAFYGLDKLEELDLSDNVNLRSIIPTTFQGLVHLHTLHLDRCGLLELSTGLFRGLFSLQYLYLQDNNLQSLLDDTFVDLANLTYLFLHGNKIKSLSENVFRGLINLDRLLLHQNRVSAVHRRAFHDLGKVLTLYLFNNNLTVLTGETMAPLVSLQYLRLNGNQWVCDCQARSLWNWFKQFKGSSSELECHLPAQLAGRDLKRLQSADLEGCVDSFNQIRTSVFSTKTRLGKLPTTAPPLNPPDSSGKCCQPEMDKSFIYEAKAKAGPSSHSSRASSNNPLKDKENMAKTKHPMEAELPKNSSNKQINDSPFGTFPSAVDPPLTNFKPEFLGPIEPSTVPTKKRQGCSRKNKSRSQCRVAQVAQNSSTPPLLPSLLIGPLVWSQLWFFC</sequence>
<organism evidence="18 19">
    <name type="scientific">Phrynocephalus forsythii</name>
    <dbReference type="NCBI Taxonomy" id="171643"/>
    <lineage>
        <taxon>Eukaryota</taxon>
        <taxon>Metazoa</taxon>
        <taxon>Chordata</taxon>
        <taxon>Craniata</taxon>
        <taxon>Vertebrata</taxon>
        <taxon>Euteleostomi</taxon>
        <taxon>Lepidosauria</taxon>
        <taxon>Squamata</taxon>
        <taxon>Bifurcata</taxon>
        <taxon>Unidentata</taxon>
        <taxon>Episquamata</taxon>
        <taxon>Toxicofera</taxon>
        <taxon>Iguania</taxon>
        <taxon>Acrodonta</taxon>
        <taxon>Agamidae</taxon>
        <taxon>Agaminae</taxon>
        <taxon>Phrynocephalus</taxon>
    </lineage>
</organism>
<comment type="subcellular location">
    <subcellularLocation>
        <location evidence="1">Cell membrane</location>
    </subcellularLocation>
    <subcellularLocation>
        <location evidence="3">Cell projection</location>
    </subcellularLocation>
    <subcellularLocation>
        <location evidence="2">Membrane raft</location>
    </subcellularLocation>
    <subcellularLocation>
        <location evidence="5">Membrane</location>
        <topology evidence="5">Lipid-anchor</topology>
    </subcellularLocation>
    <subcellularLocation>
        <location evidence="4">Perikaryon</location>
    </subcellularLocation>
</comment>
<evidence type="ECO:0000256" key="10">
    <source>
        <dbReference type="ARBA" id="ARBA00023136"/>
    </source>
</evidence>
<keyword evidence="10" id="KW-0472">Membrane</keyword>
<name>A0A9Q0XDY4_9SAUR</name>
<reference evidence="18" key="1">
    <citation type="journal article" date="2023" name="DNA Res.">
        <title>Chromosome-level genome assembly of Phrynocephalus forsythii using third-generation DNA sequencing and Hi-C analysis.</title>
        <authorList>
            <person name="Qi Y."/>
            <person name="Zhao W."/>
            <person name="Zhao Y."/>
            <person name="Niu C."/>
            <person name="Cao S."/>
            <person name="Zhang Y."/>
        </authorList>
    </citation>
    <scope>NUCLEOTIDE SEQUENCE</scope>
    <source>
        <tissue evidence="18">Muscle</tissue>
    </source>
</reference>
<dbReference type="SUPFAM" id="SSF52058">
    <property type="entry name" value="L domain-like"/>
    <property type="match status" value="1"/>
</dbReference>
<dbReference type="InterPro" id="IPR003591">
    <property type="entry name" value="Leu-rich_rpt_typical-subtyp"/>
</dbReference>
<dbReference type="PANTHER" id="PTHR24369:SF174">
    <property type="entry name" value="RETICULON-4 RECEPTOR"/>
    <property type="match status" value="1"/>
</dbReference>
<evidence type="ECO:0000256" key="8">
    <source>
        <dbReference type="ARBA" id="ARBA00022729"/>
    </source>
</evidence>
<keyword evidence="13" id="KW-0966">Cell projection</keyword>
<keyword evidence="7" id="KW-0433">Leucine-rich repeat</keyword>
<dbReference type="Gene3D" id="3.80.10.10">
    <property type="entry name" value="Ribonuclease Inhibitor"/>
    <property type="match status" value="1"/>
</dbReference>
<dbReference type="GO" id="GO:0043204">
    <property type="term" value="C:perikaryon"/>
    <property type="evidence" value="ECO:0007669"/>
    <property type="project" value="UniProtKB-SubCell"/>
</dbReference>
<dbReference type="Pfam" id="PF13855">
    <property type="entry name" value="LRR_8"/>
    <property type="match status" value="2"/>
</dbReference>
<keyword evidence="12" id="KW-0325">Glycoprotein</keyword>
<dbReference type="GO" id="GO:0009897">
    <property type="term" value="C:external side of plasma membrane"/>
    <property type="evidence" value="ECO:0007669"/>
    <property type="project" value="TreeGrafter"/>
</dbReference>
<feature type="region of interest" description="Disordered" evidence="16">
    <location>
        <begin position="428"/>
        <end position="452"/>
    </location>
</feature>